<keyword evidence="1" id="KW-0328">Glycosyltransferase</keyword>
<dbReference type="AlphaFoldDB" id="A0A0D0JXP2"/>
<dbReference type="FunFam" id="3.40.50.2000:FF:000022">
    <property type="entry name" value="ADP-heptose--LPS heptosyltransferase II"/>
    <property type="match status" value="1"/>
</dbReference>
<dbReference type="FunFam" id="3.40.50.2000:FF:000023">
    <property type="entry name" value="ADP-heptose--LPS heptosyltransferase II"/>
    <property type="match status" value="1"/>
</dbReference>
<comment type="catalytic activity">
    <reaction evidence="5">
        <text>an L-alpha-D-Hep-(1-&gt;5)-[alpha-Kdo-(2-&gt;4)]-alpha-Kdo-(2-&gt;6)-lipid A + ADP-L-glycero-beta-D-manno-heptose = an L-alpha-D-Hep-(1-&gt;3)-L-alpha-D-Hep-(1-&gt;5)-[alpha-Kdo-(2-&gt;4)]-alpha-Kdo-(2-&gt;6)-lipid A + ADP + H(+)</text>
        <dbReference type="Rhea" id="RHEA:74071"/>
        <dbReference type="ChEBI" id="CHEBI:15378"/>
        <dbReference type="ChEBI" id="CHEBI:61506"/>
        <dbReference type="ChEBI" id="CHEBI:193068"/>
        <dbReference type="ChEBI" id="CHEBI:193069"/>
        <dbReference type="ChEBI" id="CHEBI:456216"/>
        <dbReference type="EC" id="2.4.99.24"/>
    </reaction>
</comment>
<evidence type="ECO:0000256" key="4">
    <source>
        <dbReference type="ARBA" id="ARBA00044042"/>
    </source>
</evidence>
<proteinExistence type="inferred from homology"/>
<dbReference type="InterPro" id="IPR002201">
    <property type="entry name" value="Glyco_trans_9"/>
</dbReference>
<dbReference type="GO" id="GO:0008713">
    <property type="term" value="F:ADP-heptose-lipopolysaccharide heptosyltransferase activity"/>
    <property type="evidence" value="ECO:0007669"/>
    <property type="project" value="UniProtKB-EC"/>
</dbReference>
<dbReference type="GO" id="GO:0005829">
    <property type="term" value="C:cytosol"/>
    <property type="evidence" value="ECO:0007669"/>
    <property type="project" value="TreeGrafter"/>
</dbReference>
<name>A0A0D0JXP2_9PSED</name>
<dbReference type="InterPro" id="IPR011910">
    <property type="entry name" value="RfaF"/>
</dbReference>
<evidence type="ECO:0000313" key="6">
    <source>
        <dbReference type="EMBL" id="KIQ00491.1"/>
    </source>
</evidence>
<gene>
    <name evidence="6" type="ORF">RU08_11220</name>
</gene>
<dbReference type="Gene3D" id="3.40.50.2000">
    <property type="entry name" value="Glycogen Phosphorylase B"/>
    <property type="match status" value="2"/>
</dbReference>
<evidence type="ECO:0000256" key="3">
    <source>
        <dbReference type="ARBA" id="ARBA00043995"/>
    </source>
</evidence>
<dbReference type="Pfam" id="PF01075">
    <property type="entry name" value="Glyco_transf_9"/>
    <property type="match status" value="1"/>
</dbReference>
<dbReference type="EC" id="2.4.99.24" evidence="4"/>
<dbReference type="CDD" id="cd03789">
    <property type="entry name" value="GT9_LPS_heptosyltransferase"/>
    <property type="match status" value="1"/>
</dbReference>
<dbReference type="PANTHER" id="PTHR30160">
    <property type="entry name" value="TETRAACYLDISACCHARIDE 4'-KINASE-RELATED"/>
    <property type="match status" value="1"/>
</dbReference>
<dbReference type="GO" id="GO:0009244">
    <property type="term" value="P:lipopolysaccharide core region biosynthetic process"/>
    <property type="evidence" value="ECO:0007669"/>
    <property type="project" value="UniProtKB-ARBA"/>
</dbReference>
<dbReference type="EMBL" id="JXQW01000027">
    <property type="protein sequence ID" value="KIQ00491.1"/>
    <property type="molecule type" value="Genomic_DNA"/>
</dbReference>
<evidence type="ECO:0000313" key="7">
    <source>
        <dbReference type="Proteomes" id="UP000032068"/>
    </source>
</evidence>
<reference evidence="6 7" key="1">
    <citation type="submission" date="2014-12" db="EMBL/GenBank/DDBJ databases">
        <title>16Stimator: statistical estimation of ribosomal gene copy numbers from draft genome assemblies.</title>
        <authorList>
            <person name="Perisin M.A."/>
            <person name="Vetter M."/>
            <person name="Gilbert J.A."/>
            <person name="Bergelson J."/>
        </authorList>
    </citation>
    <scope>NUCLEOTIDE SEQUENCE [LARGE SCALE GENOMIC DNA]</scope>
    <source>
        <strain evidence="6 7">MEJ086</strain>
    </source>
</reference>
<sequence length="343" mass="38032">MNILIIGPSWVGDMVMAQTLFQCLKVRHPDCAIDVLAPEWSRPILERMPEVREALSFPLGHGVLELATRRRIGKSLVGRYDQAILLPNSLKSALVPFFAGIPVRTGWKGEMRYGLLNDVRRLDKARYPLMIERFMALAYAPGAELPQPYPRPSLSIDPATRDAALASFGLTLDRPVLALCPGAEFGEAKRWPSEHYARVAEHKIREGWQVWLFGSKKDHPVGEDIRSRLIPGLREEVVNLSGETSLAQAIDLLSCAASVVSNDSGLMHVAAALNRPLVAVYGSTSPQFTPPLADQVEVIRLGLECSPCFERTCRFGHYNCLVQLEPRVANEALDRLVTHPVEV</sequence>
<evidence type="ECO:0000256" key="1">
    <source>
        <dbReference type="ARBA" id="ARBA00022676"/>
    </source>
</evidence>
<accession>A0A0D0JXP2</accession>
<evidence type="ECO:0000256" key="5">
    <source>
        <dbReference type="ARBA" id="ARBA00047503"/>
    </source>
</evidence>
<dbReference type="SUPFAM" id="SSF53756">
    <property type="entry name" value="UDP-Glycosyltransferase/glycogen phosphorylase"/>
    <property type="match status" value="1"/>
</dbReference>
<keyword evidence="2 6" id="KW-0808">Transferase</keyword>
<dbReference type="OrthoDB" id="9797795at2"/>
<dbReference type="PANTHER" id="PTHR30160:SF7">
    <property type="entry name" value="ADP-HEPTOSE--LPS HEPTOSYLTRANSFERASE 2"/>
    <property type="match status" value="1"/>
</dbReference>
<dbReference type="NCBIfam" id="TIGR02195">
    <property type="entry name" value="heptsyl_trn_II"/>
    <property type="match status" value="1"/>
</dbReference>
<comment type="similarity">
    <text evidence="3">Belongs to the glycosyltransferase 9 family.</text>
</comment>
<organism evidence="6 7">
    <name type="scientific">Pseudomonas fulva</name>
    <dbReference type="NCBI Taxonomy" id="47880"/>
    <lineage>
        <taxon>Bacteria</taxon>
        <taxon>Pseudomonadati</taxon>
        <taxon>Pseudomonadota</taxon>
        <taxon>Gammaproteobacteria</taxon>
        <taxon>Pseudomonadales</taxon>
        <taxon>Pseudomonadaceae</taxon>
        <taxon>Pseudomonas</taxon>
    </lineage>
</organism>
<dbReference type="InterPro" id="IPR051199">
    <property type="entry name" value="LPS_LOS_Heptosyltrfase"/>
</dbReference>
<evidence type="ECO:0000256" key="2">
    <source>
        <dbReference type="ARBA" id="ARBA00022679"/>
    </source>
</evidence>
<comment type="caution">
    <text evidence="6">The sequence shown here is derived from an EMBL/GenBank/DDBJ whole genome shotgun (WGS) entry which is preliminary data.</text>
</comment>
<dbReference type="RefSeq" id="WP_042553897.1">
    <property type="nucleotide sequence ID" value="NZ_JXQW01000027.1"/>
</dbReference>
<dbReference type="Proteomes" id="UP000032068">
    <property type="component" value="Unassembled WGS sequence"/>
</dbReference>
<protein>
    <recommendedName>
        <fullName evidence="4">lipopolysaccharide heptosyltransferase II</fullName>
        <ecNumber evidence="4">2.4.99.24</ecNumber>
    </recommendedName>
</protein>